<gene>
    <name evidence="1" type="ORF">F511_13270</name>
</gene>
<reference evidence="1 2" key="1">
    <citation type="journal article" date="2015" name="Proc. Natl. Acad. Sci. U.S.A.">
        <title>The resurrection genome of Boea hygrometrica: A blueprint for survival of dehydration.</title>
        <authorList>
            <person name="Xiao L."/>
            <person name="Yang G."/>
            <person name="Zhang L."/>
            <person name="Yang X."/>
            <person name="Zhao S."/>
            <person name="Ji Z."/>
            <person name="Zhou Q."/>
            <person name="Hu M."/>
            <person name="Wang Y."/>
            <person name="Chen M."/>
            <person name="Xu Y."/>
            <person name="Jin H."/>
            <person name="Xiao X."/>
            <person name="Hu G."/>
            <person name="Bao F."/>
            <person name="Hu Y."/>
            <person name="Wan P."/>
            <person name="Li L."/>
            <person name="Deng X."/>
            <person name="Kuang T."/>
            <person name="Xiang C."/>
            <person name="Zhu J.K."/>
            <person name="Oliver M.J."/>
            <person name="He Y."/>
        </authorList>
    </citation>
    <scope>NUCLEOTIDE SEQUENCE [LARGE SCALE GENOMIC DNA]</scope>
    <source>
        <strain evidence="2">cv. XS01</strain>
    </source>
</reference>
<organism evidence="1 2">
    <name type="scientific">Dorcoceras hygrometricum</name>
    <dbReference type="NCBI Taxonomy" id="472368"/>
    <lineage>
        <taxon>Eukaryota</taxon>
        <taxon>Viridiplantae</taxon>
        <taxon>Streptophyta</taxon>
        <taxon>Embryophyta</taxon>
        <taxon>Tracheophyta</taxon>
        <taxon>Spermatophyta</taxon>
        <taxon>Magnoliopsida</taxon>
        <taxon>eudicotyledons</taxon>
        <taxon>Gunneridae</taxon>
        <taxon>Pentapetalae</taxon>
        <taxon>asterids</taxon>
        <taxon>lamiids</taxon>
        <taxon>Lamiales</taxon>
        <taxon>Gesneriaceae</taxon>
        <taxon>Didymocarpoideae</taxon>
        <taxon>Trichosporeae</taxon>
        <taxon>Loxocarpinae</taxon>
        <taxon>Dorcoceras</taxon>
    </lineage>
</organism>
<dbReference type="AlphaFoldDB" id="A0A2Z7A3L9"/>
<sequence length="163" mass="17363">MGEHDAAKNAFIGFREKLKAEGRSLVLEDLYFCKAIMNEYVVKINMPSTNYITNESKAFLPILVSSLQLNGVTFTGGAARIKLANYASSIQTSVVNAKNSSRIQASTVTGLSMVPAPDGKDSSIIPAPDVKYSSIIPAPAVIDSSIIPTPAVIEPYIFLAPAV</sequence>
<dbReference type="OrthoDB" id="5988181at2759"/>
<protein>
    <submittedName>
        <fullName evidence="1">Uncharacterized protein</fullName>
    </submittedName>
</protein>
<evidence type="ECO:0000313" key="2">
    <source>
        <dbReference type="Proteomes" id="UP000250235"/>
    </source>
</evidence>
<keyword evidence="2" id="KW-1185">Reference proteome</keyword>
<accession>A0A2Z7A3L9</accession>
<dbReference type="Proteomes" id="UP000250235">
    <property type="component" value="Unassembled WGS sequence"/>
</dbReference>
<dbReference type="EMBL" id="KV019564">
    <property type="protein sequence ID" value="KZV16134.1"/>
    <property type="molecule type" value="Genomic_DNA"/>
</dbReference>
<name>A0A2Z7A3L9_9LAMI</name>
<proteinExistence type="predicted"/>
<evidence type="ECO:0000313" key="1">
    <source>
        <dbReference type="EMBL" id="KZV16134.1"/>
    </source>
</evidence>